<dbReference type="Pfam" id="PF12697">
    <property type="entry name" value="Abhydrolase_6"/>
    <property type="match status" value="1"/>
</dbReference>
<dbReference type="EMBL" id="BAAAFR010000001">
    <property type="protein sequence ID" value="GAA0311747.1"/>
    <property type="molecule type" value="Genomic_DNA"/>
</dbReference>
<accession>A0ABP3FBA5</accession>
<reference evidence="3" key="1">
    <citation type="journal article" date="2019" name="Int. J. Syst. Evol. Microbiol.">
        <title>The Global Catalogue of Microorganisms (GCM) 10K type strain sequencing project: providing services to taxonomists for standard genome sequencing and annotation.</title>
        <authorList>
            <consortium name="The Broad Institute Genomics Platform"/>
            <consortium name="The Broad Institute Genome Sequencing Center for Infectious Disease"/>
            <person name="Wu L."/>
            <person name="Ma J."/>
        </authorList>
    </citation>
    <scope>NUCLEOTIDE SEQUENCE [LARGE SCALE GENOMIC DNA]</scope>
    <source>
        <strain evidence="3">JCM 16343</strain>
    </source>
</reference>
<proteinExistence type="predicted"/>
<evidence type="ECO:0000259" key="1">
    <source>
        <dbReference type="Pfam" id="PF12697"/>
    </source>
</evidence>
<dbReference type="GO" id="GO:0016787">
    <property type="term" value="F:hydrolase activity"/>
    <property type="evidence" value="ECO:0007669"/>
    <property type="project" value="UniProtKB-KW"/>
</dbReference>
<dbReference type="PANTHER" id="PTHR46438">
    <property type="entry name" value="ALPHA/BETA-HYDROLASES SUPERFAMILY PROTEIN"/>
    <property type="match status" value="1"/>
</dbReference>
<dbReference type="Gene3D" id="3.40.50.1820">
    <property type="entry name" value="alpha/beta hydrolase"/>
    <property type="match status" value="1"/>
</dbReference>
<organism evidence="2 3">
    <name type="scientific">Psychrobacter aestuarii</name>
    <dbReference type="NCBI Taxonomy" id="556327"/>
    <lineage>
        <taxon>Bacteria</taxon>
        <taxon>Pseudomonadati</taxon>
        <taxon>Pseudomonadota</taxon>
        <taxon>Gammaproteobacteria</taxon>
        <taxon>Moraxellales</taxon>
        <taxon>Moraxellaceae</taxon>
        <taxon>Psychrobacter</taxon>
    </lineage>
</organism>
<dbReference type="PANTHER" id="PTHR46438:SF11">
    <property type="entry name" value="LIPASE-RELATED"/>
    <property type="match status" value="1"/>
</dbReference>
<evidence type="ECO:0000313" key="2">
    <source>
        <dbReference type="EMBL" id="GAA0311747.1"/>
    </source>
</evidence>
<keyword evidence="2" id="KW-0378">Hydrolase</keyword>
<gene>
    <name evidence="2" type="ORF">GCM10009129_06350</name>
</gene>
<keyword evidence="3" id="KW-1185">Reference proteome</keyword>
<comment type="caution">
    <text evidence="2">The sequence shown here is derived from an EMBL/GenBank/DDBJ whole genome shotgun (WGS) entry which is preliminary data.</text>
</comment>
<protein>
    <submittedName>
        <fullName evidence="2">Alpha/beta hydrolase</fullName>
    </submittedName>
</protein>
<sequence length="274" mass="30125">MEWSRKSSNGIAYYADTHADDRATPVVFIHGVGLRAESWQHQMEAFIAQRHCYAIDMPGHGESALLPITEINLKHFAAAVSDFIHTVVGKPAIIVGHSLGAMVALQLAVSYHALVQGVAALNAIYERSDSAIADVQKRATSLLQNMEQDVSARPVERWFVNNPQYQTAADLCRTWLENGNRLGYARAYQMFAQLRGIEPAQLQQIGCPALLLTGELDANSSPEMSEAMADIIPHATAIIVPDARHMTQMTHVDAVNQALADFFKQCDAYHVCQA</sequence>
<dbReference type="SUPFAM" id="SSF53474">
    <property type="entry name" value="alpha/beta-Hydrolases"/>
    <property type="match status" value="1"/>
</dbReference>
<dbReference type="InterPro" id="IPR000073">
    <property type="entry name" value="AB_hydrolase_1"/>
</dbReference>
<feature type="domain" description="AB hydrolase-1" evidence="1">
    <location>
        <begin position="26"/>
        <end position="257"/>
    </location>
</feature>
<dbReference type="InterPro" id="IPR029058">
    <property type="entry name" value="AB_hydrolase_fold"/>
</dbReference>
<dbReference type="RefSeq" id="WP_201503865.1">
    <property type="nucleotide sequence ID" value="NZ_BAAAFR010000001.1"/>
</dbReference>
<name>A0ABP3FBA5_9GAMM</name>
<dbReference type="Proteomes" id="UP001501787">
    <property type="component" value="Unassembled WGS sequence"/>
</dbReference>
<evidence type="ECO:0000313" key="3">
    <source>
        <dbReference type="Proteomes" id="UP001501787"/>
    </source>
</evidence>